<reference evidence="2" key="3">
    <citation type="submission" date="2020-02" db="EMBL/GenBank/DDBJ databases">
        <authorList>
            <person name="Matsumoto Y."/>
            <person name="Motooka D."/>
            <person name="Nakamura S."/>
        </authorList>
    </citation>
    <scope>NUCLEOTIDE SEQUENCE</scope>
    <source>
        <strain evidence="2">JCM 18113</strain>
    </source>
</reference>
<protein>
    <submittedName>
        <fullName evidence="3">Uncharacterized protein</fullName>
    </submittedName>
</protein>
<gene>
    <name evidence="3" type="ORF">BST30_21090</name>
    <name evidence="2" type="ORF">MMAN_15950</name>
</gene>
<keyword evidence="5" id="KW-1185">Reference proteome</keyword>
<reference evidence="2 5" key="2">
    <citation type="journal article" date="2019" name="Emerg. Microbes Infect.">
        <title>Comprehensive subspecies identification of 175 nontuberculous mycobacteria species based on 7547 genomic profiles.</title>
        <authorList>
            <person name="Matsumoto Y."/>
            <person name="Kinjo T."/>
            <person name="Motooka D."/>
            <person name="Nabeya D."/>
            <person name="Jung N."/>
            <person name="Uechi K."/>
            <person name="Horii T."/>
            <person name="Iida T."/>
            <person name="Fujita J."/>
            <person name="Nakamura S."/>
        </authorList>
    </citation>
    <scope>NUCLEOTIDE SEQUENCE [LARGE SCALE GENOMIC DNA]</scope>
    <source>
        <strain evidence="2 5">JCM 18113</strain>
    </source>
</reference>
<accession>A0A1X0FJU8</accession>
<evidence type="ECO:0000313" key="5">
    <source>
        <dbReference type="Proteomes" id="UP000465812"/>
    </source>
</evidence>
<feature type="region of interest" description="Disordered" evidence="1">
    <location>
        <begin position="1"/>
        <end position="26"/>
    </location>
</feature>
<evidence type="ECO:0000256" key="1">
    <source>
        <dbReference type="SAM" id="MobiDB-lite"/>
    </source>
</evidence>
<sequence length="98" mass="10491">MERDGSGVDTPGRTSGDSHVSGAEEREWRAGGIVDVVDRDFVSIAFGLKPQRSANVAGDGVKLQIVIWRPPGHMPDCVSCRELMVAFAAIGPGRSRLE</sequence>
<name>A0A1X0FJU8_MYCNT</name>
<evidence type="ECO:0000313" key="2">
    <source>
        <dbReference type="EMBL" id="BBY37461.1"/>
    </source>
</evidence>
<evidence type="ECO:0000313" key="3">
    <source>
        <dbReference type="EMBL" id="ORB01550.1"/>
    </source>
</evidence>
<dbReference type="Proteomes" id="UP000465812">
    <property type="component" value="Chromosome"/>
</dbReference>
<evidence type="ECO:0000313" key="4">
    <source>
        <dbReference type="Proteomes" id="UP000192760"/>
    </source>
</evidence>
<dbReference type="EMBL" id="AP022590">
    <property type="protein sequence ID" value="BBY37461.1"/>
    <property type="molecule type" value="Genomic_DNA"/>
</dbReference>
<dbReference type="AlphaFoldDB" id="A0A1X0FJU8"/>
<dbReference type="EMBL" id="MVHW01000029">
    <property type="protein sequence ID" value="ORB01550.1"/>
    <property type="molecule type" value="Genomic_DNA"/>
</dbReference>
<proteinExistence type="predicted"/>
<organism evidence="3 4">
    <name type="scientific">Mycobacterium mantenii</name>
    <dbReference type="NCBI Taxonomy" id="560555"/>
    <lineage>
        <taxon>Bacteria</taxon>
        <taxon>Bacillati</taxon>
        <taxon>Actinomycetota</taxon>
        <taxon>Actinomycetes</taxon>
        <taxon>Mycobacteriales</taxon>
        <taxon>Mycobacteriaceae</taxon>
        <taxon>Mycobacterium</taxon>
        <taxon>Mycobacterium avium complex (MAC)</taxon>
    </lineage>
</organism>
<dbReference type="Proteomes" id="UP000192760">
    <property type="component" value="Unassembled WGS sequence"/>
</dbReference>
<reference evidence="3 4" key="1">
    <citation type="submission" date="2017-02" db="EMBL/GenBank/DDBJ databases">
        <title>The new phylogeny of genus Mycobacterium.</title>
        <authorList>
            <person name="Tortoli E."/>
            <person name="Trovato A."/>
            <person name="Cirillo D.M."/>
        </authorList>
    </citation>
    <scope>NUCLEOTIDE SEQUENCE [LARGE SCALE GENOMIC DNA]</scope>
    <source>
        <strain evidence="3 4">DSM 45255</strain>
    </source>
</reference>